<dbReference type="InterPro" id="IPR014718">
    <property type="entry name" value="GH-type_carb-bd"/>
</dbReference>
<dbReference type="Pfam" id="PF01263">
    <property type="entry name" value="Aldose_epim"/>
    <property type="match status" value="1"/>
</dbReference>
<dbReference type="eggNOG" id="COG2017">
    <property type="taxonomic scope" value="Bacteria"/>
</dbReference>
<dbReference type="InterPro" id="IPR037481">
    <property type="entry name" value="LacX"/>
</dbReference>
<dbReference type="Proteomes" id="UP000004528">
    <property type="component" value="Unassembled WGS sequence"/>
</dbReference>
<comment type="caution">
    <text evidence="1">The sequence shown here is derived from an EMBL/GenBank/DDBJ whole genome shotgun (WGS) entry which is preliminary data.</text>
</comment>
<dbReference type="PANTHER" id="PTHR11122:SF13">
    <property type="entry name" value="GLUCOSE-6-PHOSPHATE 1-EPIMERASE"/>
    <property type="match status" value="1"/>
</dbReference>
<dbReference type="PANTHER" id="PTHR11122">
    <property type="entry name" value="APOSPORY-ASSOCIATED PROTEIN C-RELATED"/>
    <property type="match status" value="1"/>
</dbReference>
<proteinExistence type="predicted"/>
<dbReference type="InterPro" id="IPR008183">
    <property type="entry name" value="Aldose_1/G6P_1-epimerase"/>
</dbReference>
<dbReference type="EMBL" id="ACKU01000019">
    <property type="protein sequence ID" value="EER74496.1"/>
    <property type="molecule type" value="Genomic_DNA"/>
</dbReference>
<dbReference type="CDD" id="cd09024">
    <property type="entry name" value="Aldose_epim_lacX"/>
    <property type="match status" value="1"/>
</dbReference>
<name>C5RBD9_WEIPA</name>
<evidence type="ECO:0000313" key="2">
    <source>
        <dbReference type="Proteomes" id="UP000004528"/>
    </source>
</evidence>
<dbReference type="HOGENOM" id="CLU_057834_1_0_9"/>
<dbReference type="AlphaFoldDB" id="C5RBD9"/>
<dbReference type="GO" id="GO:0016853">
    <property type="term" value="F:isomerase activity"/>
    <property type="evidence" value="ECO:0007669"/>
    <property type="project" value="InterPro"/>
</dbReference>
<protein>
    <submittedName>
        <fullName evidence="1">Aldose 1-epimerase</fullName>
    </submittedName>
</protein>
<gene>
    <name evidence="1" type="ORF">HMPREF0877_1285</name>
</gene>
<dbReference type="GO" id="GO:0005975">
    <property type="term" value="P:carbohydrate metabolic process"/>
    <property type="evidence" value="ECO:0007669"/>
    <property type="project" value="InterPro"/>
</dbReference>
<sequence length="303" mass="34817">MVLPSYFGGVMSVKLENENIIVKISEMGAELTSVKRRDSGMEYMWTADPNFWGRHAPNLFPIVGRLKGDRYKYRDKTYFMTQHGFARDNEFDLVEKTSTMARLRLVDTEETQSIYPFHFQFDIIFRLTDQDMLGITYVVTNTDTHDIYFSVGGHPGFRVPLEAGDKFTDYYVNVDPKRKYARSKLVGPYLDNNLDTTFNSDIPLRLRYDDYKDDAIILRLDGNPVSIILAKLRESHGITMHVQDAKYLGIWTPYGKDAPFVCLEPWWGIADTVDADGLINHKYAINSLAPAQTFTGSYSLSFF</sequence>
<dbReference type="STRING" id="585506.HMPREF0877_1285"/>
<keyword evidence="2" id="KW-1185">Reference proteome</keyword>
<dbReference type="SUPFAM" id="SSF74650">
    <property type="entry name" value="Galactose mutarotase-like"/>
    <property type="match status" value="1"/>
</dbReference>
<dbReference type="InterPro" id="IPR011013">
    <property type="entry name" value="Gal_mutarotase_sf_dom"/>
</dbReference>
<dbReference type="GO" id="GO:0030246">
    <property type="term" value="F:carbohydrate binding"/>
    <property type="evidence" value="ECO:0007669"/>
    <property type="project" value="InterPro"/>
</dbReference>
<evidence type="ECO:0000313" key="1">
    <source>
        <dbReference type="EMBL" id="EER74496.1"/>
    </source>
</evidence>
<dbReference type="Gene3D" id="2.70.98.10">
    <property type="match status" value="1"/>
</dbReference>
<reference evidence="1 2" key="1">
    <citation type="submission" date="2009-04" db="EMBL/GenBank/DDBJ databases">
        <authorList>
            <person name="Qin X."/>
            <person name="Bachman B."/>
            <person name="Battles P."/>
            <person name="Bell A."/>
            <person name="Bess C."/>
            <person name="Bickham C."/>
            <person name="Chaboub L."/>
            <person name="Chen D."/>
            <person name="Coyle M."/>
            <person name="Deiros D.R."/>
            <person name="Dinh H."/>
            <person name="Forbes L."/>
            <person name="Fowler G."/>
            <person name="Francisco L."/>
            <person name="Fu Q."/>
            <person name="Gubbala S."/>
            <person name="Hale W."/>
            <person name="Han Y."/>
            <person name="Hemphill L."/>
            <person name="Highlander S.K."/>
            <person name="Hirani K."/>
            <person name="Hogues M."/>
            <person name="Jackson L."/>
            <person name="Jakkamsetti A."/>
            <person name="Javaid M."/>
            <person name="Jiang H."/>
            <person name="Korchina V."/>
            <person name="Kovar C."/>
            <person name="Lara F."/>
            <person name="Lee S."/>
            <person name="Mata R."/>
            <person name="Mathew T."/>
            <person name="Moen C."/>
            <person name="Morales K."/>
            <person name="Munidasa M."/>
            <person name="Nazareth L."/>
            <person name="Ngo R."/>
            <person name="Nguyen L."/>
            <person name="Okwuonu G."/>
            <person name="Ongeri F."/>
            <person name="Patil S."/>
            <person name="Petrosino J."/>
            <person name="Pham C."/>
            <person name="Pham P."/>
            <person name="Pu L.-L."/>
            <person name="Puazo M."/>
            <person name="Raj R."/>
            <person name="Reid J."/>
            <person name="Rouhana J."/>
            <person name="Saada N."/>
            <person name="Shang Y."/>
            <person name="Simmons D."/>
            <person name="Thornton R."/>
            <person name="Warren J."/>
            <person name="Weissenberger G."/>
            <person name="Zhang J."/>
            <person name="Zhang L."/>
            <person name="Zhou C."/>
            <person name="Zhu D."/>
            <person name="Muzny D."/>
            <person name="Worley K."/>
            <person name="Gibbs R."/>
        </authorList>
    </citation>
    <scope>NUCLEOTIDE SEQUENCE [LARGE SCALE GENOMIC DNA]</scope>
    <source>
        <strain evidence="1 2">ATCC 33313</strain>
    </source>
</reference>
<organism evidence="1 2">
    <name type="scientific">Weissella paramesenteroides ATCC 33313</name>
    <dbReference type="NCBI Taxonomy" id="585506"/>
    <lineage>
        <taxon>Bacteria</taxon>
        <taxon>Bacillati</taxon>
        <taxon>Bacillota</taxon>
        <taxon>Bacilli</taxon>
        <taxon>Lactobacillales</taxon>
        <taxon>Lactobacillaceae</taxon>
        <taxon>Weissella</taxon>
    </lineage>
</organism>
<accession>C5RBD9</accession>